<evidence type="ECO:0000256" key="2">
    <source>
        <dbReference type="ARBA" id="ARBA00023015"/>
    </source>
</evidence>
<dbReference type="InterPro" id="IPR002016">
    <property type="entry name" value="Haem_peroxidase"/>
</dbReference>
<reference evidence="8" key="3">
    <citation type="submission" date="2018-07" db="EMBL/GenBank/DDBJ databases">
        <title>WGS assembly of Glycine max.</title>
        <authorList>
            <person name="Schmutz J."/>
            <person name="Cannon S."/>
            <person name="Schlueter J."/>
            <person name="Ma J."/>
            <person name="Mitros T."/>
            <person name="Nelson W."/>
            <person name="Hyten D."/>
            <person name="Song Q."/>
            <person name="Thelen J."/>
            <person name="Cheng J."/>
            <person name="Xu D."/>
            <person name="Hellsten U."/>
            <person name="May G."/>
            <person name="Yu Y."/>
            <person name="Sakurai T."/>
            <person name="Umezawa T."/>
            <person name="Bhattacharyya M."/>
            <person name="Sandhu D."/>
            <person name="Valliyodan B."/>
            <person name="Lindquist E."/>
            <person name="Peto M."/>
            <person name="Grant D."/>
            <person name="Shu S."/>
            <person name="Goodstein D."/>
            <person name="Barry K."/>
            <person name="Futrell-Griggs M."/>
            <person name="Abernathy B."/>
            <person name="Du J."/>
            <person name="Tian Z."/>
            <person name="Zhu L."/>
            <person name="Gill N."/>
            <person name="Joshi T."/>
            <person name="Libault M."/>
            <person name="Sethuraman A."/>
            <person name="Zhang X."/>
            <person name="Shinozaki K."/>
            <person name="Nguyen H."/>
            <person name="Wing R."/>
            <person name="Cregan P."/>
            <person name="Specht J."/>
            <person name="Grimwood J."/>
            <person name="Rokhsar D."/>
            <person name="Stacey G."/>
            <person name="Shoemaker R."/>
            <person name="Jackson S."/>
        </authorList>
    </citation>
    <scope>NUCLEOTIDE SEQUENCE</scope>
    <source>
        <tissue evidence="8">Callus</tissue>
    </source>
</reference>
<evidence type="ECO:0000259" key="7">
    <source>
        <dbReference type="PROSITE" id="PS50873"/>
    </source>
</evidence>
<gene>
    <name evidence="8" type="ORF">GLYMA_07G161100</name>
</gene>
<keyword evidence="5" id="KW-0539">Nucleus</keyword>
<dbReference type="EnsemblPlants" id="KRH49522">
    <property type="protein sequence ID" value="KRH49522"/>
    <property type="gene ID" value="GLYMA_07G161100"/>
</dbReference>
<dbReference type="SMR" id="A0A0R0J8G1"/>
<evidence type="ECO:0000259" key="6">
    <source>
        <dbReference type="PROSITE" id="PS50811"/>
    </source>
</evidence>
<dbReference type="InterPro" id="IPR010255">
    <property type="entry name" value="Haem_peroxidase_sf"/>
</dbReference>
<evidence type="ECO:0000256" key="5">
    <source>
        <dbReference type="ARBA" id="ARBA00023242"/>
    </source>
</evidence>
<reference evidence="8 9" key="1">
    <citation type="journal article" date="2010" name="Nature">
        <title>Genome sequence of the palaeopolyploid soybean.</title>
        <authorList>
            <person name="Schmutz J."/>
            <person name="Cannon S.B."/>
            <person name="Schlueter J."/>
            <person name="Ma J."/>
            <person name="Mitros T."/>
            <person name="Nelson W."/>
            <person name="Hyten D.L."/>
            <person name="Song Q."/>
            <person name="Thelen J.J."/>
            <person name="Cheng J."/>
            <person name="Xu D."/>
            <person name="Hellsten U."/>
            <person name="May G.D."/>
            <person name="Yu Y."/>
            <person name="Sakurai T."/>
            <person name="Umezawa T."/>
            <person name="Bhattacharyya M.K."/>
            <person name="Sandhu D."/>
            <person name="Valliyodan B."/>
            <person name="Lindquist E."/>
            <person name="Peto M."/>
            <person name="Grant D."/>
            <person name="Shu S."/>
            <person name="Goodstein D."/>
            <person name="Barry K."/>
            <person name="Futrell-Griggs M."/>
            <person name="Abernathy B."/>
            <person name="Du J."/>
            <person name="Tian Z."/>
            <person name="Zhu L."/>
            <person name="Gill N."/>
            <person name="Joshi T."/>
            <person name="Libault M."/>
            <person name="Sethuraman A."/>
            <person name="Zhang X.-C."/>
            <person name="Shinozaki K."/>
            <person name="Nguyen H.T."/>
            <person name="Wing R.A."/>
            <person name="Cregan P."/>
            <person name="Specht J."/>
            <person name="Grimwood J."/>
            <person name="Rokhsar D."/>
            <person name="Stacey G."/>
            <person name="Shoemaker R.C."/>
            <person name="Jackson S.A."/>
        </authorList>
    </citation>
    <scope>NUCLEOTIDE SEQUENCE</scope>
    <source>
        <strain evidence="9">cv. Williams 82</strain>
        <tissue evidence="8">Callus</tissue>
    </source>
</reference>
<dbReference type="SMART" id="SM00774">
    <property type="entry name" value="WRKY"/>
    <property type="match status" value="1"/>
</dbReference>
<organism evidence="8">
    <name type="scientific">Glycine max</name>
    <name type="common">Soybean</name>
    <name type="synonym">Glycine hispida</name>
    <dbReference type="NCBI Taxonomy" id="3847"/>
    <lineage>
        <taxon>Eukaryota</taxon>
        <taxon>Viridiplantae</taxon>
        <taxon>Streptophyta</taxon>
        <taxon>Embryophyta</taxon>
        <taxon>Tracheophyta</taxon>
        <taxon>Spermatophyta</taxon>
        <taxon>Magnoliopsida</taxon>
        <taxon>eudicotyledons</taxon>
        <taxon>Gunneridae</taxon>
        <taxon>Pentapetalae</taxon>
        <taxon>rosids</taxon>
        <taxon>fabids</taxon>
        <taxon>Fabales</taxon>
        <taxon>Fabaceae</taxon>
        <taxon>Papilionoideae</taxon>
        <taxon>50 kb inversion clade</taxon>
        <taxon>NPAAA clade</taxon>
        <taxon>indigoferoid/millettioid clade</taxon>
        <taxon>Phaseoleae</taxon>
        <taxon>Glycine</taxon>
        <taxon>Glycine subgen. Soja</taxon>
    </lineage>
</organism>
<dbReference type="InParanoid" id="A0A0R0J8G1"/>
<dbReference type="Gramene" id="KRH49522">
    <property type="protein sequence ID" value="KRH49522"/>
    <property type="gene ID" value="GLYMA_07G161100"/>
</dbReference>
<dbReference type="PROSITE" id="PS51257">
    <property type="entry name" value="PROKAR_LIPOPROTEIN"/>
    <property type="match status" value="1"/>
</dbReference>
<dbReference type="InterPro" id="IPR044810">
    <property type="entry name" value="WRKY_plant"/>
</dbReference>
<dbReference type="GO" id="GO:0020037">
    <property type="term" value="F:heme binding"/>
    <property type="evidence" value="ECO:0007669"/>
    <property type="project" value="InterPro"/>
</dbReference>
<comment type="subcellular location">
    <subcellularLocation>
        <location evidence="1">Nucleus</location>
    </subcellularLocation>
</comment>
<sequence>MEKGAMVFPFTITVSCLFIIFHFANSISGSLVFNFYAASCPTTKFTVRNTVSSSSFDPSIPGKLLCLFFHDCFVEVSSSASAPVDVDLDDINHKGKAVIVLQASQVEEVNFLYYKCTHPNCEVKKLFERSHDGQITNIPNSTLESSPVATNDDGLDGARFVSNRTNEEVDDGDPFSKRRKMKLDVDITLVVKPIWEPRVVVLTLSEVDILDDGYCWRKYGQKVMRSNPNPRYGNGYFVRFGTCSGKIVVVAP</sequence>
<dbReference type="InterPro" id="IPR036576">
    <property type="entry name" value="WRKY_dom_sf"/>
</dbReference>
<evidence type="ECO:0000256" key="3">
    <source>
        <dbReference type="ARBA" id="ARBA00023125"/>
    </source>
</evidence>
<dbReference type="SUPFAM" id="SSF118290">
    <property type="entry name" value="WRKY DNA-binding domain"/>
    <property type="match status" value="2"/>
</dbReference>
<feature type="domain" description="Plant heme peroxidase family profile" evidence="7">
    <location>
        <begin position="30"/>
        <end position="75"/>
    </location>
</feature>
<keyword evidence="2" id="KW-0805">Transcription regulation</keyword>
<protein>
    <recommendedName>
        <fullName evidence="11">WRKY domain-containing protein</fullName>
    </recommendedName>
</protein>
<keyword evidence="3" id="KW-0238">DNA-binding</keyword>
<dbReference type="GO" id="GO:0000976">
    <property type="term" value="F:transcription cis-regulatory region binding"/>
    <property type="evidence" value="ECO:0000318"/>
    <property type="project" value="GO_Central"/>
</dbReference>
<evidence type="ECO:0000313" key="9">
    <source>
        <dbReference type="EnsemblPlants" id="KRH49522"/>
    </source>
</evidence>
<keyword evidence="4" id="KW-0804">Transcription</keyword>
<evidence type="ECO:0008006" key="11">
    <source>
        <dbReference type="Google" id="ProtNLM"/>
    </source>
</evidence>
<keyword evidence="10" id="KW-1185">Reference proteome</keyword>
<dbReference type="GO" id="GO:0006979">
    <property type="term" value="P:response to oxidative stress"/>
    <property type="evidence" value="ECO:0007669"/>
    <property type="project" value="InterPro"/>
</dbReference>
<evidence type="ECO:0000256" key="4">
    <source>
        <dbReference type="ARBA" id="ARBA00023163"/>
    </source>
</evidence>
<dbReference type="GO" id="GO:0006355">
    <property type="term" value="P:regulation of DNA-templated transcription"/>
    <property type="evidence" value="ECO:0000318"/>
    <property type="project" value="GO_Central"/>
</dbReference>
<dbReference type="PROSITE" id="PS50811">
    <property type="entry name" value="WRKY"/>
    <property type="match status" value="1"/>
</dbReference>
<reference evidence="9" key="2">
    <citation type="submission" date="2018-02" db="UniProtKB">
        <authorList>
            <consortium name="EnsemblPlants"/>
        </authorList>
    </citation>
    <scope>IDENTIFICATION</scope>
    <source>
        <strain evidence="9">Williams 82</strain>
    </source>
</reference>
<proteinExistence type="predicted"/>
<dbReference type="GO" id="GO:0003700">
    <property type="term" value="F:DNA-binding transcription factor activity"/>
    <property type="evidence" value="ECO:0000318"/>
    <property type="project" value="GO_Central"/>
</dbReference>
<dbReference type="Gene3D" id="2.20.25.80">
    <property type="entry name" value="WRKY domain"/>
    <property type="match status" value="1"/>
</dbReference>
<dbReference type="GO" id="GO:0004601">
    <property type="term" value="F:peroxidase activity"/>
    <property type="evidence" value="ECO:0007669"/>
    <property type="project" value="InterPro"/>
</dbReference>
<evidence type="ECO:0000313" key="8">
    <source>
        <dbReference type="EMBL" id="KRH49522.1"/>
    </source>
</evidence>
<dbReference type="Proteomes" id="UP000008827">
    <property type="component" value="Chromosome 7"/>
</dbReference>
<evidence type="ECO:0000256" key="1">
    <source>
        <dbReference type="ARBA" id="ARBA00004123"/>
    </source>
</evidence>
<dbReference type="InterPro" id="IPR003657">
    <property type="entry name" value="WRKY_dom"/>
</dbReference>
<dbReference type="AlphaFoldDB" id="A0A0R0J8G1"/>
<dbReference type="PANTHER" id="PTHR31221">
    <property type="entry name" value="WRKY TRANSCRIPTION FACTOR PROTEIN 1-RELATED"/>
    <property type="match status" value="1"/>
</dbReference>
<dbReference type="GO" id="GO:0005634">
    <property type="term" value="C:nucleus"/>
    <property type="evidence" value="ECO:0000318"/>
    <property type="project" value="GO_Central"/>
</dbReference>
<dbReference type="Gene3D" id="1.10.520.10">
    <property type="match status" value="1"/>
</dbReference>
<accession>A0A0R0J8G1</accession>
<feature type="domain" description="WRKY" evidence="6">
    <location>
        <begin position="205"/>
        <end position="231"/>
    </location>
</feature>
<evidence type="ECO:0000313" key="10">
    <source>
        <dbReference type="Proteomes" id="UP000008827"/>
    </source>
</evidence>
<dbReference type="Pfam" id="PF03106">
    <property type="entry name" value="WRKY"/>
    <property type="match status" value="2"/>
</dbReference>
<dbReference type="PANTHER" id="PTHR31221:SF193">
    <property type="entry name" value="WRKY TRANSCRIPTION FACTOR PROTEIN 1-RELATED"/>
    <property type="match status" value="1"/>
</dbReference>
<dbReference type="SUPFAM" id="SSF48113">
    <property type="entry name" value="Heme-dependent peroxidases"/>
    <property type="match status" value="1"/>
</dbReference>
<dbReference type="EMBL" id="CM000840">
    <property type="protein sequence ID" value="KRH49522.1"/>
    <property type="molecule type" value="Genomic_DNA"/>
</dbReference>
<name>A0A0R0J8G1_SOYBN</name>
<dbReference type="PROSITE" id="PS50873">
    <property type="entry name" value="PEROXIDASE_4"/>
    <property type="match status" value="1"/>
</dbReference>